<dbReference type="InterPro" id="IPR003917">
    <property type="entry name" value="NADH_UbQ_OxRdtase_chain2"/>
</dbReference>
<dbReference type="GO" id="GO:0006120">
    <property type="term" value="P:mitochondrial electron transport, NADH to ubiquinone"/>
    <property type="evidence" value="ECO:0007669"/>
    <property type="project" value="InterPro"/>
</dbReference>
<sequence>MNKSFQILTLSILIFSTMISISASSWISAWMGLEMNLLSIIPLLILMKNIRTSESTIKYFITQVLASMIFITFIILLMMKMPNSFYGYFPPYMSNKSSIIIKMGSAPLHFWLPSVMEGLSWPSCLIIMTWQKISPFILLSYIFFLSNLMIIFISASAILGALGGLNQSNLKKLMAFSSINHISWMLLAISMNEITWLIYFLSYCLISTTITLISMMFNISSINQMWNFFNKNLLFKLIILSSLLSLGGLPPFLGFFPKWMIITKLIYSNILLISILVLSSLVTLYFYIRISFPAIMLSSPSSSYFSKKFLSSKMEMLLTFLSLMSLLFIPFLMI</sequence>
<proteinExistence type="inferred from homology"/>
<feature type="transmembrane region" description="Helical" evidence="18">
    <location>
        <begin position="138"/>
        <end position="161"/>
    </location>
</feature>
<evidence type="ECO:0000256" key="9">
    <source>
        <dbReference type="ARBA" id="ARBA00022792"/>
    </source>
</evidence>
<dbReference type="GO" id="GO:0005743">
    <property type="term" value="C:mitochondrial inner membrane"/>
    <property type="evidence" value="ECO:0007669"/>
    <property type="project" value="UniProtKB-SubCell"/>
</dbReference>
<dbReference type="RefSeq" id="YP_665525.1">
    <property type="nucleotide sequence ID" value="NC_008234.1"/>
</dbReference>
<accession>Q0ZD05</accession>
<evidence type="ECO:0000259" key="19">
    <source>
        <dbReference type="Pfam" id="PF00361"/>
    </source>
</evidence>
<evidence type="ECO:0000256" key="2">
    <source>
        <dbReference type="ARBA" id="ARBA00004448"/>
    </source>
</evidence>
<comment type="catalytic activity">
    <reaction evidence="17 18">
        <text>a ubiquinone + NADH + 5 H(+)(in) = a ubiquinol + NAD(+) + 4 H(+)(out)</text>
        <dbReference type="Rhea" id="RHEA:29091"/>
        <dbReference type="Rhea" id="RHEA-COMP:9565"/>
        <dbReference type="Rhea" id="RHEA-COMP:9566"/>
        <dbReference type="ChEBI" id="CHEBI:15378"/>
        <dbReference type="ChEBI" id="CHEBI:16389"/>
        <dbReference type="ChEBI" id="CHEBI:17976"/>
        <dbReference type="ChEBI" id="CHEBI:57540"/>
        <dbReference type="ChEBI" id="CHEBI:57945"/>
        <dbReference type="EC" id="7.1.1.2"/>
    </reaction>
</comment>
<keyword evidence="8 18" id="KW-0812">Transmembrane</keyword>
<comment type="subcellular location">
    <subcellularLocation>
        <location evidence="2 18">Mitochondrion inner membrane</location>
        <topology evidence="2 18">Multi-pass membrane protein</topology>
    </subcellularLocation>
</comment>
<feature type="transmembrane region" description="Helical" evidence="18">
    <location>
        <begin position="173"/>
        <end position="191"/>
    </location>
</feature>
<organism evidence="20">
    <name type="scientific">Campodea lubbockii</name>
    <dbReference type="NCBI Taxonomy" id="383858"/>
    <lineage>
        <taxon>Eukaryota</taxon>
        <taxon>Metazoa</taxon>
        <taxon>Ecdysozoa</taxon>
        <taxon>Arthropoda</taxon>
        <taxon>Hexapoda</taxon>
        <taxon>Diplura</taxon>
        <taxon>Rhabdura</taxon>
        <taxon>Campodeoidea</taxon>
        <taxon>Campodeidae</taxon>
        <taxon>Campodea</taxon>
    </lineage>
</organism>
<dbReference type="Pfam" id="PF00361">
    <property type="entry name" value="Proton_antipo_M"/>
    <property type="match status" value="2"/>
</dbReference>
<comment type="function">
    <text evidence="1">Core subunit of the mitochondrial membrane respiratory chain NADH dehydrogenase (Complex I) that is believed to belong to the minimal assembly required for catalysis. Complex I functions in the transfer of electrons from NADH to the respiratory chain. The immediate electron acceptor for the enzyme is believed to be ubiquinone.</text>
</comment>
<name>Q0ZD05_9HEXA</name>
<evidence type="ECO:0000256" key="3">
    <source>
        <dbReference type="ARBA" id="ARBA00007012"/>
    </source>
</evidence>
<keyword evidence="14 18" id="KW-0830">Ubiquinone</keyword>
<evidence type="ECO:0000256" key="5">
    <source>
        <dbReference type="ARBA" id="ARBA00021008"/>
    </source>
</evidence>
<feature type="domain" description="NADH:quinone oxidoreductase/Mrp antiporter transmembrane" evidence="19">
    <location>
        <begin position="98"/>
        <end position="282"/>
    </location>
</feature>
<evidence type="ECO:0000256" key="10">
    <source>
        <dbReference type="ARBA" id="ARBA00022967"/>
    </source>
</evidence>
<comment type="similarity">
    <text evidence="3 18">Belongs to the complex I subunit 2 family.</text>
</comment>
<evidence type="ECO:0000256" key="14">
    <source>
        <dbReference type="ARBA" id="ARBA00023075"/>
    </source>
</evidence>
<feature type="transmembrane region" description="Helical" evidence="18">
    <location>
        <begin position="7"/>
        <end position="23"/>
    </location>
</feature>
<keyword evidence="15 18" id="KW-0496">Mitochondrion</keyword>
<feature type="transmembrane region" description="Helical" evidence="18">
    <location>
        <begin position="59"/>
        <end position="79"/>
    </location>
</feature>
<dbReference type="GO" id="GO:0008137">
    <property type="term" value="F:NADH dehydrogenase (ubiquinone) activity"/>
    <property type="evidence" value="ECO:0007669"/>
    <property type="project" value="UniProtKB-EC"/>
</dbReference>
<evidence type="ECO:0000256" key="1">
    <source>
        <dbReference type="ARBA" id="ARBA00003257"/>
    </source>
</evidence>
<evidence type="ECO:0000256" key="13">
    <source>
        <dbReference type="ARBA" id="ARBA00023027"/>
    </source>
</evidence>
<keyword evidence="6" id="KW-0813">Transport</keyword>
<keyword evidence="13 18" id="KW-0520">NAD</keyword>
<evidence type="ECO:0000256" key="12">
    <source>
        <dbReference type="ARBA" id="ARBA00022989"/>
    </source>
</evidence>
<dbReference type="EMBL" id="DQ529237">
    <property type="protein sequence ID" value="ABF49575.1"/>
    <property type="molecule type" value="Genomic_DNA"/>
</dbReference>
<feature type="transmembrane region" description="Helical" evidence="18">
    <location>
        <begin position="316"/>
        <end position="333"/>
    </location>
</feature>
<keyword evidence="12 18" id="KW-1133">Transmembrane helix</keyword>
<dbReference type="CTD" id="4536"/>
<keyword evidence="11 18" id="KW-0249">Electron transport</keyword>
<evidence type="ECO:0000256" key="6">
    <source>
        <dbReference type="ARBA" id="ARBA00022448"/>
    </source>
</evidence>
<feature type="domain" description="NADH:quinone oxidoreductase/Mrp antiporter transmembrane" evidence="19">
    <location>
        <begin position="23"/>
        <end position="81"/>
    </location>
</feature>
<dbReference type="GeneID" id="4177893"/>
<dbReference type="InterPro" id="IPR050175">
    <property type="entry name" value="Complex_I_Subunit_2"/>
</dbReference>
<evidence type="ECO:0000256" key="7">
    <source>
        <dbReference type="ARBA" id="ARBA00022660"/>
    </source>
</evidence>
<dbReference type="PANTHER" id="PTHR46552:SF1">
    <property type="entry name" value="NADH-UBIQUINONE OXIDOREDUCTASE CHAIN 2"/>
    <property type="match status" value="1"/>
</dbReference>
<keyword evidence="16 18" id="KW-0472">Membrane</keyword>
<evidence type="ECO:0000313" key="20">
    <source>
        <dbReference type="EMBL" id="ABF49575.1"/>
    </source>
</evidence>
<comment type="function">
    <text evidence="18">Core subunit of the mitochondrial membrane respiratory chain NADH dehydrogenase (Complex I) which catalyzes electron transfer from NADH through the respiratory chain, using ubiquinone as an electron acceptor. Essential for the catalytic activity and assembly of complex I.</text>
</comment>
<feature type="transmembrane region" description="Helical" evidence="18">
    <location>
        <begin position="233"/>
        <end position="253"/>
    </location>
</feature>
<dbReference type="PRINTS" id="PR01436">
    <property type="entry name" value="NADHDHGNASE2"/>
</dbReference>
<evidence type="ECO:0000256" key="15">
    <source>
        <dbReference type="ARBA" id="ARBA00023128"/>
    </source>
</evidence>
<feature type="transmembrane region" description="Helical" evidence="18">
    <location>
        <begin position="197"/>
        <end position="221"/>
    </location>
</feature>
<reference evidence="20" key="1">
    <citation type="journal article" date="2006" name="Gene">
        <title>The mitochondrial genomes of Campodea fragilis and Campodea lubbocki (Hexapoda: Diplura): High genetic divergence in a morphologically uniform taxon.</title>
        <authorList>
            <person name="Podsiadlowski L."/>
            <person name="Carapelli A."/>
            <person name="Nardi F."/>
            <person name="Dallai R."/>
            <person name="Koch M."/>
            <person name="Boore J.L."/>
            <person name="Frati F."/>
        </authorList>
    </citation>
    <scope>NUCLEOTIDE SEQUENCE</scope>
</reference>
<evidence type="ECO:0000256" key="18">
    <source>
        <dbReference type="RuleBase" id="RU003403"/>
    </source>
</evidence>
<evidence type="ECO:0000256" key="11">
    <source>
        <dbReference type="ARBA" id="ARBA00022982"/>
    </source>
</evidence>
<dbReference type="AlphaFoldDB" id="Q0ZD05"/>
<evidence type="ECO:0000256" key="17">
    <source>
        <dbReference type="ARBA" id="ARBA00049551"/>
    </source>
</evidence>
<geneLocation type="mitochondrion" evidence="20"/>
<evidence type="ECO:0000256" key="4">
    <source>
        <dbReference type="ARBA" id="ARBA00012944"/>
    </source>
</evidence>
<protein>
    <recommendedName>
        <fullName evidence="5 18">NADH-ubiquinone oxidoreductase chain 2</fullName>
        <ecNumber evidence="4 18">7.1.1.2</ecNumber>
    </recommendedName>
</protein>
<keyword evidence="7 18" id="KW-0679">Respiratory chain</keyword>
<dbReference type="PANTHER" id="PTHR46552">
    <property type="entry name" value="NADH-UBIQUINONE OXIDOREDUCTASE CHAIN 2"/>
    <property type="match status" value="1"/>
</dbReference>
<keyword evidence="9 18" id="KW-0999">Mitochondrion inner membrane</keyword>
<dbReference type="InterPro" id="IPR001750">
    <property type="entry name" value="ND/Mrp_TM"/>
</dbReference>
<evidence type="ECO:0000256" key="16">
    <source>
        <dbReference type="ARBA" id="ARBA00023136"/>
    </source>
</evidence>
<gene>
    <name evidence="20" type="primary">ND2</name>
</gene>
<feature type="transmembrane region" description="Helical" evidence="18">
    <location>
        <begin position="265"/>
        <end position="288"/>
    </location>
</feature>
<keyword evidence="10 18" id="KW-1278">Translocase</keyword>
<evidence type="ECO:0000256" key="8">
    <source>
        <dbReference type="ARBA" id="ARBA00022692"/>
    </source>
</evidence>
<dbReference type="EC" id="7.1.1.2" evidence="4 18"/>